<proteinExistence type="predicted"/>
<dbReference type="EMBL" id="BGPR01084912">
    <property type="protein sequence ID" value="GBL97359.1"/>
    <property type="molecule type" value="Genomic_DNA"/>
</dbReference>
<gene>
    <name evidence="1" type="ORF">AVEN_33069_1</name>
</gene>
<evidence type="ECO:0000313" key="2">
    <source>
        <dbReference type="Proteomes" id="UP000499080"/>
    </source>
</evidence>
<dbReference type="Proteomes" id="UP000499080">
    <property type="component" value="Unassembled WGS sequence"/>
</dbReference>
<organism evidence="1 2">
    <name type="scientific">Araneus ventricosus</name>
    <name type="common">Orbweaver spider</name>
    <name type="synonym">Epeira ventricosa</name>
    <dbReference type="NCBI Taxonomy" id="182803"/>
    <lineage>
        <taxon>Eukaryota</taxon>
        <taxon>Metazoa</taxon>
        <taxon>Ecdysozoa</taxon>
        <taxon>Arthropoda</taxon>
        <taxon>Chelicerata</taxon>
        <taxon>Arachnida</taxon>
        <taxon>Araneae</taxon>
        <taxon>Araneomorphae</taxon>
        <taxon>Entelegynae</taxon>
        <taxon>Araneoidea</taxon>
        <taxon>Araneidae</taxon>
        <taxon>Araneus</taxon>
    </lineage>
</organism>
<dbReference type="AlphaFoldDB" id="A0A4Y2BZW3"/>
<name>A0A4Y2BZW3_ARAVE</name>
<comment type="caution">
    <text evidence="1">The sequence shown here is derived from an EMBL/GenBank/DDBJ whole genome shotgun (WGS) entry which is preliminary data.</text>
</comment>
<evidence type="ECO:0000313" key="1">
    <source>
        <dbReference type="EMBL" id="GBL97359.1"/>
    </source>
</evidence>
<sequence length="105" mass="11905">RKIAKVRNLFSSRAKLVKTSSKYEVVNSEETNETIEVLFLPRSDSPIALQPLTDSPVGLRLCHWLTSQQKQLLKPYIVVGYPDSEFISGSPQTEVHSLRVMCFIL</sequence>
<protein>
    <submittedName>
        <fullName evidence="1">Uncharacterized protein</fullName>
    </submittedName>
</protein>
<reference evidence="1 2" key="1">
    <citation type="journal article" date="2019" name="Sci. Rep.">
        <title>Orb-weaving spider Araneus ventricosus genome elucidates the spidroin gene catalogue.</title>
        <authorList>
            <person name="Kono N."/>
            <person name="Nakamura H."/>
            <person name="Ohtoshi R."/>
            <person name="Moran D.A.P."/>
            <person name="Shinohara A."/>
            <person name="Yoshida Y."/>
            <person name="Fujiwara M."/>
            <person name="Mori M."/>
            <person name="Tomita M."/>
            <person name="Arakawa K."/>
        </authorList>
    </citation>
    <scope>NUCLEOTIDE SEQUENCE [LARGE SCALE GENOMIC DNA]</scope>
</reference>
<keyword evidence="2" id="KW-1185">Reference proteome</keyword>
<feature type="non-terminal residue" evidence="1">
    <location>
        <position position="1"/>
    </location>
</feature>
<accession>A0A4Y2BZW3</accession>